<proteinExistence type="predicted"/>
<evidence type="ECO:0000313" key="1">
    <source>
        <dbReference type="EMBL" id="KPL53228.1"/>
    </source>
</evidence>
<gene>
    <name evidence="1" type="ORF">ABB55_14245</name>
</gene>
<sequence>MEGLAGEAIGRVDAQVSHRIPTKPIYRGLGAVCRSIGQDLKSLQSICALGRARFRQNDSDEGIGHCLRQKQRLSRLGIKCGHRIHISDVPDRNGAQPGA</sequence>
<name>A0A0P6VN16_9HYPH</name>
<protein>
    <submittedName>
        <fullName evidence="1">Uncharacterized protein</fullName>
    </submittedName>
</protein>
<organism evidence="1 2">
    <name type="scientific">Prosthecodimorpha hirschii</name>
    <dbReference type="NCBI Taxonomy" id="665126"/>
    <lineage>
        <taxon>Bacteria</taxon>
        <taxon>Pseudomonadati</taxon>
        <taxon>Pseudomonadota</taxon>
        <taxon>Alphaproteobacteria</taxon>
        <taxon>Hyphomicrobiales</taxon>
        <taxon>Ancalomicrobiaceae</taxon>
        <taxon>Prosthecodimorpha</taxon>
    </lineage>
</organism>
<evidence type="ECO:0000313" key="2">
    <source>
        <dbReference type="Proteomes" id="UP000048984"/>
    </source>
</evidence>
<accession>A0A0P6VN16</accession>
<dbReference type="AlphaFoldDB" id="A0A0P6VN16"/>
<dbReference type="Proteomes" id="UP000048984">
    <property type="component" value="Unassembled WGS sequence"/>
</dbReference>
<keyword evidence="2" id="KW-1185">Reference proteome</keyword>
<reference evidence="1 2" key="2">
    <citation type="submission" date="2015-10" db="EMBL/GenBank/DDBJ databases">
        <title>Draft Genome Sequence of Prosthecomicrobium hirschii ATCC 27832.</title>
        <authorList>
            <person name="Daniel J."/>
            <person name="Givan S.A."/>
            <person name="Brun Y.V."/>
            <person name="Brown P.J."/>
        </authorList>
    </citation>
    <scope>NUCLEOTIDE SEQUENCE [LARGE SCALE GENOMIC DNA]</scope>
    <source>
        <strain evidence="1 2">16</strain>
    </source>
</reference>
<comment type="caution">
    <text evidence="1">The sequence shown here is derived from an EMBL/GenBank/DDBJ whole genome shotgun (WGS) entry which is preliminary data.</text>
</comment>
<reference evidence="1 2" key="1">
    <citation type="submission" date="2015-09" db="EMBL/GenBank/DDBJ databases">
        <authorList>
            <person name="Jackson K.R."/>
            <person name="Lunt B.L."/>
            <person name="Fisher J.N.B."/>
            <person name="Gardner A.V."/>
            <person name="Bailey M.E."/>
            <person name="Deus L.M."/>
            <person name="Earl A.S."/>
            <person name="Gibby P.D."/>
            <person name="Hartmann K.A."/>
            <person name="Liu J.E."/>
            <person name="Manci A.M."/>
            <person name="Nielsen D.A."/>
            <person name="Solomon M.B."/>
            <person name="Breakwell D.P."/>
            <person name="Burnett S.H."/>
            <person name="Grose J.H."/>
        </authorList>
    </citation>
    <scope>NUCLEOTIDE SEQUENCE [LARGE SCALE GENOMIC DNA]</scope>
    <source>
        <strain evidence="1 2">16</strain>
    </source>
</reference>
<dbReference type="EMBL" id="LJYW01000001">
    <property type="protein sequence ID" value="KPL53228.1"/>
    <property type="molecule type" value="Genomic_DNA"/>
</dbReference>